<name>A0A385IK31_9CAUD</name>
<proteinExistence type="predicted"/>
<dbReference type="Pfam" id="PF24203">
    <property type="entry name" value="Phage_ProQ_C_like"/>
    <property type="match status" value="1"/>
</dbReference>
<dbReference type="InterPro" id="IPR056982">
    <property type="entry name" value="Phage_ProQ_C-like"/>
</dbReference>
<dbReference type="EMBL" id="MG967618">
    <property type="protein sequence ID" value="AXY83255.1"/>
    <property type="molecule type" value="Genomic_DNA"/>
</dbReference>
<accession>A0A385IK31</accession>
<protein>
    <submittedName>
        <fullName evidence="1">Uncharacterized protein</fullName>
    </submittedName>
</protein>
<evidence type="ECO:0000313" key="1">
    <source>
        <dbReference type="EMBL" id="AXY83255.1"/>
    </source>
</evidence>
<sequence>MVVTMTNKKTKRPKPEVGQTVYVTISGWLNNSDKIYKYIVTKVNTVSFYAREISSDREYRFDLKTFTHKGTFDYYYAYHTKEEILKMQAVSKEKKVLKAEIESELKYPLPLTVLRAIKEMIDNHKVKR</sequence>
<keyword evidence="2" id="KW-1185">Reference proteome</keyword>
<reference evidence="1 2" key="1">
    <citation type="submission" date="2018-02" db="EMBL/GenBank/DDBJ databases">
        <title>Genomic characterization of three novel Basilisk-like phages infecting Bacillus anthracis.</title>
        <authorList>
            <person name="Farlow J."/>
            <person name="Bolkvadze D."/>
            <person name="Leshkasheli L."/>
            <person name="Kusradze I."/>
            <person name="Kotorashvili A."/>
            <person name="Kotaria N."/>
            <person name="Balarjishvili N."/>
            <person name="Kvachadze L."/>
            <person name="Nikolich M."/>
            <person name="Kutateladze M."/>
        </authorList>
    </citation>
    <scope>NUCLEOTIDE SEQUENCE [LARGE SCALE GENOMIC DNA]</scope>
</reference>
<gene>
    <name evidence="1" type="ORF">vBBBak10_095</name>
</gene>
<evidence type="ECO:0000313" key="2">
    <source>
        <dbReference type="Proteomes" id="UP000262714"/>
    </source>
</evidence>
<organism evidence="1 2">
    <name type="scientific">Bacillus phage v_B-Bak10</name>
    <dbReference type="NCBI Taxonomy" id="2094736"/>
    <lineage>
        <taxon>Viruses</taxon>
        <taxon>Duplodnaviria</taxon>
        <taxon>Heunggongvirae</taxon>
        <taxon>Uroviricota</taxon>
        <taxon>Caudoviricetes</taxon>
        <taxon>Sejongvirinae</taxon>
        <taxon>Basiliskvirus</taxon>
        <taxon>Basiliskvirus bak10</taxon>
    </lineage>
</organism>
<dbReference type="Proteomes" id="UP000262714">
    <property type="component" value="Segment"/>
</dbReference>